<dbReference type="OrthoDB" id="541052at2759"/>
<accession>A0A1E4TF45</accession>
<comment type="similarity">
    <text evidence="1">Belongs to the glycosyltransferase 90 family.</text>
</comment>
<dbReference type="Pfam" id="PF05686">
    <property type="entry name" value="Glyco_transf_90"/>
    <property type="match status" value="1"/>
</dbReference>
<evidence type="ECO:0000313" key="4">
    <source>
        <dbReference type="EMBL" id="ODV90380.1"/>
    </source>
</evidence>
<evidence type="ECO:0000259" key="3">
    <source>
        <dbReference type="SMART" id="SM00672"/>
    </source>
</evidence>
<evidence type="ECO:0000313" key="5">
    <source>
        <dbReference type="Proteomes" id="UP000095023"/>
    </source>
</evidence>
<dbReference type="GO" id="GO:0016740">
    <property type="term" value="F:transferase activity"/>
    <property type="evidence" value="ECO:0007669"/>
    <property type="project" value="UniProtKB-KW"/>
</dbReference>
<evidence type="ECO:0000256" key="1">
    <source>
        <dbReference type="ARBA" id="ARBA00010118"/>
    </source>
</evidence>
<dbReference type="Proteomes" id="UP000095023">
    <property type="component" value="Unassembled WGS sequence"/>
</dbReference>
<dbReference type="PANTHER" id="PTHR12203">
    <property type="entry name" value="KDEL LYS-ASP-GLU-LEU CONTAINING - RELATED"/>
    <property type="match status" value="1"/>
</dbReference>
<name>A0A1E4TF45_9ASCO</name>
<dbReference type="InterPro" id="IPR051091">
    <property type="entry name" value="O-Glucosyltr/Glycosyltrsf_90"/>
</dbReference>
<protein>
    <submittedName>
        <fullName evidence="4">Glycosyltransferase family 90 protein</fullName>
    </submittedName>
</protein>
<gene>
    <name evidence="4" type="ORF">CANCADRAFT_2109</name>
</gene>
<proteinExistence type="inferred from homology"/>
<dbReference type="SMART" id="SM00672">
    <property type="entry name" value="CAP10"/>
    <property type="match status" value="1"/>
</dbReference>
<keyword evidence="5" id="KW-1185">Reference proteome</keyword>
<keyword evidence="2 4" id="KW-0808">Transferase</keyword>
<reference evidence="5" key="1">
    <citation type="submission" date="2016-02" db="EMBL/GenBank/DDBJ databases">
        <title>Comparative genomics of biotechnologically important yeasts.</title>
        <authorList>
            <consortium name="DOE Joint Genome Institute"/>
            <person name="Riley R."/>
            <person name="Haridas S."/>
            <person name="Wolfe K.H."/>
            <person name="Lopes M.R."/>
            <person name="Hittinger C.T."/>
            <person name="Goker M."/>
            <person name="Salamov A."/>
            <person name="Wisecaver J."/>
            <person name="Long T.M."/>
            <person name="Aerts A.L."/>
            <person name="Barry K."/>
            <person name="Choi C."/>
            <person name="Clum A."/>
            <person name="Coughlan A.Y."/>
            <person name="Deshpande S."/>
            <person name="Douglass A.P."/>
            <person name="Hanson S.J."/>
            <person name="Klenk H.-P."/>
            <person name="Labutti K."/>
            <person name="Lapidus A."/>
            <person name="Lindquist E."/>
            <person name="Lipzen A."/>
            <person name="Meier-Kolthoff J.P."/>
            <person name="Ohm R.A."/>
            <person name="Otillar R.P."/>
            <person name="Pangilinan J."/>
            <person name="Peng Y."/>
            <person name="Rokas A."/>
            <person name="Rosa C.A."/>
            <person name="Scheuner C."/>
            <person name="Sibirny A.A."/>
            <person name="Slot J.C."/>
            <person name="Stielow J.B."/>
            <person name="Sun H."/>
            <person name="Kurtzman C.P."/>
            <person name="Blackwell M."/>
            <person name="Jeffries T.W."/>
            <person name="Grigoriev I.V."/>
        </authorList>
    </citation>
    <scope>NUCLEOTIDE SEQUENCE [LARGE SCALE GENOMIC DNA]</scope>
    <source>
        <strain evidence="5">NRRL Y-17796</strain>
    </source>
</reference>
<dbReference type="AlphaFoldDB" id="A0A1E4TF45"/>
<organism evidence="4 5">
    <name type="scientific">Tortispora caseinolytica NRRL Y-17796</name>
    <dbReference type="NCBI Taxonomy" id="767744"/>
    <lineage>
        <taxon>Eukaryota</taxon>
        <taxon>Fungi</taxon>
        <taxon>Dikarya</taxon>
        <taxon>Ascomycota</taxon>
        <taxon>Saccharomycotina</taxon>
        <taxon>Trigonopsidomycetes</taxon>
        <taxon>Trigonopsidales</taxon>
        <taxon>Trigonopsidaceae</taxon>
        <taxon>Tortispora</taxon>
    </lineage>
</organism>
<sequence length="579" mass="66522">MYSEFATLLSIDSLVDTIDPETLANHYFRHGTAAASDPILKKHLDGLRAVNAYYRVPSLDQLVKEYKEKHRRNPPPRFDLWYQYALNNSCADFYHFDSIYKNLEPFWSVSPKVLKSRIRSFWGDDSILLMLIRDGKPLTTPHGERGNDRADSMQLMLRNISVFLPDMEIPLNFHDEPRLTVPYNVVQKARKQARLPKGTIPSSPQFSDFTMNLSTAHYSFQGKHEWVGKDGQAFTDLEEFCSPDSPVGILADAGNVSDVVSMADSMYRSDNIIIDANTALDLCVTAPLLQDLHSYLIAPLKRSELKTLVPIFSEAKTTIHSDIIIPATSYYNSEAGYGYDPTGDCDWTEKKDVIFWAGTSSGGYIKDDNVDKMLRNRLVYAFNASLPNTPELKSNVSIFCPTQSGMMETCRVNLTDYISKHGDVYFVRLDWCNEYCYLMEDRFEVKPKVTPTMQFQNKYLLDVDGNSFSGRYLSFLKSNSLPFKATIFQEWHDSRLIPWVHYVPIDSRLNDLYRVITYFTGFEGVISEHDDMAQRIALEGQRHANKVLRRQDMEIYMFLLLLEYARLLDDQRDTLGFSL</sequence>
<dbReference type="EMBL" id="KV453842">
    <property type="protein sequence ID" value="ODV90380.1"/>
    <property type="molecule type" value="Genomic_DNA"/>
</dbReference>
<dbReference type="PANTHER" id="PTHR12203:SF35">
    <property type="entry name" value="PROTEIN O-GLUCOSYLTRANSFERASE 1"/>
    <property type="match status" value="1"/>
</dbReference>
<dbReference type="InterPro" id="IPR006598">
    <property type="entry name" value="CAP10"/>
</dbReference>
<feature type="domain" description="Glycosyl transferase CAP10" evidence="3">
    <location>
        <begin position="285"/>
        <end position="571"/>
    </location>
</feature>
<evidence type="ECO:0000256" key="2">
    <source>
        <dbReference type="ARBA" id="ARBA00022679"/>
    </source>
</evidence>